<sequence>MKAHISEHFDADKENLQSGTNIAGIKTKVTSLREDLQKHAPDLSPYEVELHNKHIDKLVKDVDEKLKLSGTKDKVFEFAKTPISKLGPRGSSRKGTGLENPIIDGRATFMDLDFVLLDSNKTYKSLERCTLSSTDYNDKSKAGSLTIQCIEKSVVSLQSLPFKNGSIFVSDASNCILILHMPKDDKVQVRLHNLYKCKMLILCDDYLSSKQTVVVENCKECTFHQSSETHLTIENFNNVTKSKNLENSEPFKDPNDYKFDEFDTYLGNIQSLKQHYVR</sequence>
<dbReference type="EMBL" id="FXLY01000008">
    <property type="protein sequence ID" value="SMN21550.1"/>
    <property type="molecule type" value="Genomic_DNA"/>
</dbReference>
<dbReference type="AlphaFoldDB" id="A0A1X7R7X3"/>
<evidence type="ECO:0000313" key="2">
    <source>
        <dbReference type="EMBL" id="SMN21550.1"/>
    </source>
</evidence>
<reference evidence="2 3" key="1">
    <citation type="submission" date="2017-04" db="EMBL/GenBank/DDBJ databases">
        <authorList>
            <person name="Afonso C.L."/>
            <person name="Miller P.J."/>
            <person name="Scott M.A."/>
            <person name="Spackman E."/>
            <person name="Goraichik I."/>
            <person name="Dimitrov K.M."/>
            <person name="Suarez D.L."/>
            <person name="Swayne D.E."/>
        </authorList>
    </citation>
    <scope>NUCLEOTIDE SEQUENCE [LARGE SCALE GENOMIC DNA]</scope>
</reference>
<dbReference type="STRING" id="1789683.A0A1X7R7X3"/>
<accession>A0A1X7R7X3</accession>
<dbReference type="PROSITE" id="PS51329">
    <property type="entry name" value="C_CAP_COFACTOR_C"/>
    <property type="match status" value="1"/>
</dbReference>
<dbReference type="OrthoDB" id="4035763at2759"/>
<keyword evidence="3" id="KW-1185">Reference proteome</keyword>
<proteinExistence type="predicted"/>
<organism evidence="2 3">
    <name type="scientific">Maudiozyma saulgeensis</name>
    <dbReference type="NCBI Taxonomy" id="1789683"/>
    <lineage>
        <taxon>Eukaryota</taxon>
        <taxon>Fungi</taxon>
        <taxon>Dikarya</taxon>
        <taxon>Ascomycota</taxon>
        <taxon>Saccharomycotina</taxon>
        <taxon>Saccharomycetes</taxon>
        <taxon>Saccharomycetales</taxon>
        <taxon>Saccharomycetaceae</taxon>
        <taxon>Maudiozyma</taxon>
    </lineage>
</organism>
<protein>
    <submittedName>
        <fullName evidence="2">Similar to Saccharomyces cerevisiae YPL241C CIN2 GTPase-activating protein (GAP) for Cin4p</fullName>
    </submittedName>
</protein>
<evidence type="ECO:0000313" key="3">
    <source>
        <dbReference type="Proteomes" id="UP000196158"/>
    </source>
</evidence>
<evidence type="ECO:0000259" key="1">
    <source>
        <dbReference type="PROSITE" id="PS51329"/>
    </source>
</evidence>
<feature type="domain" description="C-CAP/cofactor C-like" evidence="1">
    <location>
        <begin position="121"/>
        <end position="261"/>
    </location>
</feature>
<dbReference type="Proteomes" id="UP000196158">
    <property type="component" value="Unassembled WGS sequence"/>
</dbReference>
<name>A0A1X7R7X3_9SACH</name>
<dbReference type="InterPro" id="IPR016098">
    <property type="entry name" value="CAP/MinC_C"/>
</dbReference>
<dbReference type="InterPro" id="IPR017901">
    <property type="entry name" value="C-CAP_CF_C-like"/>
</dbReference>
<gene>
    <name evidence="2" type="ORF">KASA_0K02200G</name>
</gene>
<dbReference type="Gene3D" id="2.160.20.70">
    <property type="match status" value="1"/>
</dbReference>